<organism evidence="11 12">
    <name type="scientific">Kibdelosporangium aridum</name>
    <dbReference type="NCBI Taxonomy" id="2030"/>
    <lineage>
        <taxon>Bacteria</taxon>
        <taxon>Bacillati</taxon>
        <taxon>Actinomycetota</taxon>
        <taxon>Actinomycetes</taxon>
        <taxon>Pseudonocardiales</taxon>
        <taxon>Pseudonocardiaceae</taxon>
        <taxon>Kibdelosporangium</taxon>
    </lineage>
</organism>
<dbReference type="Pfam" id="PF07730">
    <property type="entry name" value="HisKA_3"/>
    <property type="match status" value="1"/>
</dbReference>
<feature type="transmembrane region" description="Helical" evidence="9">
    <location>
        <begin position="6"/>
        <end position="28"/>
    </location>
</feature>
<reference evidence="11 12" key="1">
    <citation type="submission" date="2017-04" db="EMBL/GenBank/DDBJ databases">
        <authorList>
            <person name="Afonso C.L."/>
            <person name="Miller P.J."/>
            <person name="Scott M.A."/>
            <person name="Spackman E."/>
            <person name="Goraichik I."/>
            <person name="Dimitrov K.M."/>
            <person name="Suarez D.L."/>
            <person name="Swayne D.E."/>
        </authorList>
    </citation>
    <scope>NUCLEOTIDE SEQUENCE [LARGE SCALE GENOMIC DNA]</scope>
    <source>
        <strain evidence="11 12">DSM 43828</strain>
    </source>
</reference>
<feature type="transmembrane region" description="Helical" evidence="9">
    <location>
        <begin position="67"/>
        <end position="88"/>
    </location>
</feature>
<evidence type="ECO:0000256" key="1">
    <source>
        <dbReference type="ARBA" id="ARBA00000085"/>
    </source>
</evidence>
<feature type="transmembrane region" description="Helical" evidence="9">
    <location>
        <begin position="108"/>
        <end position="132"/>
    </location>
</feature>
<accession>A0A1W2FR90</accession>
<dbReference type="GO" id="GO:0016020">
    <property type="term" value="C:membrane"/>
    <property type="evidence" value="ECO:0007669"/>
    <property type="project" value="InterPro"/>
</dbReference>
<evidence type="ECO:0000256" key="5">
    <source>
        <dbReference type="ARBA" id="ARBA00022741"/>
    </source>
</evidence>
<proteinExistence type="predicted"/>
<keyword evidence="9" id="KW-0472">Membrane</keyword>
<dbReference type="Gene3D" id="3.30.565.10">
    <property type="entry name" value="Histidine kinase-like ATPase, C-terminal domain"/>
    <property type="match status" value="1"/>
</dbReference>
<keyword evidence="8" id="KW-0902">Two-component regulatory system</keyword>
<evidence type="ECO:0000256" key="6">
    <source>
        <dbReference type="ARBA" id="ARBA00022777"/>
    </source>
</evidence>
<comment type="catalytic activity">
    <reaction evidence="1">
        <text>ATP + protein L-histidine = ADP + protein N-phospho-L-histidine.</text>
        <dbReference type="EC" id="2.7.13.3"/>
    </reaction>
</comment>
<dbReference type="SUPFAM" id="SSF55874">
    <property type="entry name" value="ATPase domain of HSP90 chaperone/DNA topoisomerase II/histidine kinase"/>
    <property type="match status" value="1"/>
</dbReference>
<dbReference type="Pfam" id="PF02518">
    <property type="entry name" value="HATPase_c"/>
    <property type="match status" value="1"/>
</dbReference>
<evidence type="ECO:0000256" key="8">
    <source>
        <dbReference type="ARBA" id="ARBA00023012"/>
    </source>
</evidence>
<dbReference type="SMART" id="SM00387">
    <property type="entry name" value="HATPase_c"/>
    <property type="match status" value="1"/>
</dbReference>
<dbReference type="EC" id="2.7.13.3" evidence="2"/>
<keyword evidence="7" id="KW-0067">ATP-binding</keyword>
<name>A0A1W2FR90_KIBAR</name>
<dbReference type="InterPro" id="IPR011712">
    <property type="entry name" value="Sig_transdc_His_kin_sub3_dim/P"/>
</dbReference>
<dbReference type="InterPro" id="IPR003594">
    <property type="entry name" value="HATPase_dom"/>
</dbReference>
<evidence type="ECO:0000256" key="9">
    <source>
        <dbReference type="SAM" id="Phobius"/>
    </source>
</evidence>
<dbReference type="GO" id="GO:0046983">
    <property type="term" value="F:protein dimerization activity"/>
    <property type="evidence" value="ECO:0007669"/>
    <property type="project" value="InterPro"/>
</dbReference>
<dbReference type="RefSeq" id="WP_084432934.1">
    <property type="nucleotide sequence ID" value="NZ_FWXV01000010.1"/>
</dbReference>
<dbReference type="GO" id="GO:0005524">
    <property type="term" value="F:ATP binding"/>
    <property type="evidence" value="ECO:0007669"/>
    <property type="project" value="UniProtKB-KW"/>
</dbReference>
<sequence>MVRRWVRLIVGLMIGAWLALAELLYVAIRWPRGWARSLTEVERRRLARWHDVESSSDYDDRAAVKYLALRSLVGLLGGGTLLLLLYGVGVAGIAVRQLAVGEMELLDLVAVVPLGLILLFVGIQGLLGVTALERTLALRYLGPSEQELLRRRITELATSRAGVVEAVDAERRRIERDLHDGVQQRLVALAMLLGRTRRRPVADRDDLLAQAHDEAQEILNDLRDVAWRVYPTVLDNLGLEEVLAGVAERAGIPVKLNFTVPDRLPAQLETAAYFVASEAVTNAAKHSRADLVTIEVAGRENMVVVRITDNGIGGADTSGSGLSGLARRVAALDGHLTVTSPAGGPTVVTAEFPCG</sequence>
<evidence type="ECO:0000256" key="3">
    <source>
        <dbReference type="ARBA" id="ARBA00022553"/>
    </source>
</evidence>
<keyword evidence="6 11" id="KW-0418">Kinase</keyword>
<feature type="domain" description="Histidine kinase/HSP90-like ATPase" evidence="10">
    <location>
        <begin position="267"/>
        <end position="355"/>
    </location>
</feature>
<dbReference type="InterPro" id="IPR050482">
    <property type="entry name" value="Sensor_HK_TwoCompSys"/>
</dbReference>
<keyword evidence="9" id="KW-0812">Transmembrane</keyword>
<gene>
    <name evidence="11" type="ORF">SAMN05661093_08484</name>
</gene>
<dbReference type="PANTHER" id="PTHR24421:SF10">
    <property type="entry name" value="NITRATE_NITRITE SENSOR PROTEIN NARQ"/>
    <property type="match status" value="1"/>
</dbReference>
<keyword evidence="9" id="KW-1133">Transmembrane helix</keyword>
<protein>
    <recommendedName>
        <fullName evidence="2">histidine kinase</fullName>
        <ecNumber evidence="2">2.7.13.3</ecNumber>
    </recommendedName>
</protein>
<dbReference type="CDD" id="cd16917">
    <property type="entry name" value="HATPase_UhpB-NarQ-NarX-like"/>
    <property type="match status" value="1"/>
</dbReference>
<dbReference type="EMBL" id="FWXV01000010">
    <property type="protein sequence ID" value="SMD24383.1"/>
    <property type="molecule type" value="Genomic_DNA"/>
</dbReference>
<keyword evidence="12" id="KW-1185">Reference proteome</keyword>
<dbReference type="Proteomes" id="UP000192674">
    <property type="component" value="Unassembled WGS sequence"/>
</dbReference>
<evidence type="ECO:0000256" key="2">
    <source>
        <dbReference type="ARBA" id="ARBA00012438"/>
    </source>
</evidence>
<dbReference type="PANTHER" id="PTHR24421">
    <property type="entry name" value="NITRATE/NITRITE SENSOR PROTEIN NARX-RELATED"/>
    <property type="match status" value="1"/>
</dbReference>
<dbReference type="OrthoDB" id="5242012at2"/>
<dbReference type="InterPro" id="IPR036890">
    <property type="entry name" value="HATPase_C_sf"/>
</dbReference>
<evidence type="ECO:0000313" key="11">
    <source>
        <dbReference type="EMBL" id="SMD24383.1"/>
    </source>
</evidence>
<dbReference type="Gene3D" id="1.20.5.1930">
    <property type="match status" value="1"/>
</dbReference>
<keyword evidence="3" id="KW-0597">Phosphoprotein</keyword>
<evidence type="ECO:0000256" key="4">
    <source>
        <dbReference type="ARBA" id="ARBA00022679"/>
    </source>
</evidence>
<dbReference type="AlphaFoldDB" id="A0A1W2FR90"/>
<dbReference type="GO" id="GO:0000155">
    <property type="term" value="F:phosphorelay sensor kinase activity"/>
    <property type="evidence" value="ECO:0007669"/>
    <property type="project" value="InterPro"/>
</dbReference>
<evidence type="ECO:0000256" key="7">
    <source>
        <dbReference type="ARBA" id="ARBA00022840"/>
    </source>
</evidence>
<keyword evidence="4" id="KW-0808">Transferase</keyword>
<evidence type="ECO:0000259" key="10">
    <source>
        <dbReference type="SMART" id="SM00387"/>
    </source>
</evidence>
<evidence type="ECO:0000313" key="12">
    <source>
        <dbReference type="Proteomes" id="UP000192674"/>
    </source>
</evidence>
<keyword evidence="5" id="KW-0547">Nucleotide-binding</keyword>